<protein>
    <submittedName>
        <fullName evidence="2">Uncharacterized protein</fullName>
    </submittedName>
</protein>
<dbReference type="Proteomes" id="UP000267408">
    <property type="component" value="Unassembled WGS sequence"/>
</dbReference>
<accession>A0A8G1UMT3</accession>
<evidence type="ECO:0000313" key="2">
    <source>
        <dbReference type="EMBL" id="ROR46961.1"/>
    </source>
</evidence>
<gene>
    <name evidence="2" type="ORF">EDD39_5267</name>
</gene>
<evidence type="ECO:0000256" key="1">
    <source>
        <dbReference type="SAM" id="MobiDB-lite"/>
    </source>
</evidence>
<dbReference type="AlphaFoldDB" id="A0A8G1UMT3"/>
<evidence type="ECO:0000313" key="3">
    <source>
        <dbReference type="Proteomes" id="UP000267408"/>
    </source>
</evidence>
<dbReference type="EMBL" id="RJVJ01000001">
    <property type="protein sequence ID" value="ROR46961.1"/>
    <property type="molecule type" value="Genomic_DNA"/>
</dbReference>
<sequence length="177" mass="18869">MPGQGAQRRCESQEHFGCGFPAFPGQVAAQFTCTDPGGVGEVRNGGVGCRAQVAQEGRAESVGRSGHGASGIARAPDLQDLTGEGHGPLIRTALRRAARTEIRIYRDVSAGVLEPVAAQPGWHPAERLLLLGGLRAAYAVESLWRWRRLVTLRMPELRNALGDSADHRLPDLSTEAG</sequence>
<reference evidence="2 3" key="1">
    <citation type="submission" date="2018-11" db="EMBL/GenBank/DDBJ databases">
        <title>Sequencing the genomes of 1000 actinobacteria strains.</title>
        <authorList>
            <person name="Klenk H.-P."/>
        </authorList>
    </citation>
    <scope>NUCLEOTIDE SEQUENCE [LARGE SCALE GENOMIC DNA]</scope>
    <source>
        <strain evidence="2 3">DSM 44780</strain>
    </source>
</reference>
<proteinExistence type="predicted"/>
<name>A0A8G1UMT3_9ACTN</name>
<organism evidence="2 3">
    <name type="scientific">Kitasatospora cineracea</name>
    <dbReference type="NCBI Taxonomy" id="88074"/>
    <lineage>
        <taxon>Bacteria</taxon>
        <taxon>Bacillati</taxon>
        <taxon>Actinomycetota</taxon>
        <taxon>Actinomycetes</taxon>
        <taxon>Kitasatosporales</taxon>
        <taxon>Streptomycetaceae</taxon>
        <taxon>Kitasatospora</taxon>
    </lineage>
</organism>
<comment type="caution">
    <text evidence="2">The sequence shown here is derived from an EMBL/GenBank/DDBJ whole genome shotgun (WGS) entry which is preliminary data.</text>
</comment>
<feature type="region of interest" description="Disordered" evidence="1">
    <location>
        <begin position="58"/>
        <end position="84"/>
    </location>
</feature>